<keyword evidence="1" id="KW-0472">Membrane</keyword>
<sequence>LKYWKFDLTLCGVWTAATIALAFILNSQDGKEQRAWFSGTVTLNTIISILSMIIRSALIIPVTEALTEQKW</sequence>
<keyword evidence="1" id="KW-0812">Transmembrane</keyword>
<dbReference type="InterPro" id="IPR021514">
    <property type="entry name" value="DUF3176"/>
</dbReference>
<feature type="transmembrane region" description="Helical" evidence="1">
    <location>
        <begin position="6"/>
        <end position="25"/>
    </location>
</feature>
<keyword evidence="1" id="KW-1133">Transmembrane helix</keyword>
<evidence type="ECO:0000256" key="1">
    <source>
        <dbReference type="SAM" id="Phobius"/>
    </source>
</evidence>
<dbReference type="Pfam" id="PF11374">
    <property type="entry name" value="DUF3176"/>
    <property type="match status" value="1"/>
</dbReference>
<evidence type="ECO:0000313" key="2">
    <source>
        <dbReference type="EMBL" id="KAH7122673.1"/>
    </source>
</evidence>
<dbReference type="Proteomes" id="UP000700596">
    <property type="component" value="Unassembled WGS sequence"/>
</dbReference>
<protein>
    <submittedName>
        <fullName evidence="2">Uncharacterized protein</fullName>
    </submittedName>
</protein>
<name>A0A9P9IHW5_9PLEO</name>
<dbReference type="EMBL" id="JAGMWT010000009">
    <property type="protein sequence ID" value="KAH7122673.1"/>
    <property type="molecule type" value="Genomic_DNA"/>
</dbReference>
<feature type="transmembrane region" description="Helical" evidence="1">
    <location>
        <begin position="37"/>
        <end position="62"/>
    </location>
</feature>
<dbReference type="OrthoDB" id="5376804at2759"/>
<evidence type="ECO:0000313" key="3">
    <source>
        <dbReference type="Proteomes" id="UP000700596"/>
    </source>
</evidence>
<accession>A0A9P9IHW5</accession>
<organism evidence="2 3">
    <name type="scientific">Dendryphion nanum</name>
    <dbReference type="NCBI Taxonomy" id="256645"/>
    <lineage>
        <taxon>Eukaryota</taxon>
        <taxon>Fungi</taxon>
        <taxon>Dikarya</taxon>
        <taxon>Ascomycota</taxon>
        <taxon>Pezizomycotina</taxon>
        <taxon>Dothideomycetes</taxon>
        <taxon>Pleosporomycetidae</taxon>
        <taxon>Pleosporales</taxon>
        <taxon>Torulaceae</taxon>
        <taxon>Dendryphion</taxon>
    </lineage>
</organism>
<feature type="non-terminal residue" evidence="2">
    <location>
        <position position="1"/>
    </location>
</feature>
<comment type="caution">
    <text evidence="2">The sequence shown here is derived from an EMBL/GenBank/DDBJ whole genome shotgun (WGS) entry which is preliminary data.</text>
</comment>
<proteinExistence type="predicted"/>
<reference evidence="2" key="1">
    <citation type="journal article" date="2021" name="Nat. Commun.">
        <title>Genetic determinants of endophytism in the Arabidopsis root mycobiome.</title>
        <authorList>
            <person name="Mesny F."/>
            <person name="Miyauchi S."/>
            <person name="Thiergart T."/>
            <person name="Pickel B."/>
            <person name="Atanasova L."/>
            <person name="Karlsson M."/>
            <person name="Huettel B."/>
            <person name="Barry K.W."/>
            <person name="Haridas S."/>
            <person name="Chen C."/>
            <person name="Bauer D."/>
            <person name="Andreopoulos W."/>
            <person name="Pangilinan J."/>
            <person name="LaButti K."/>
            <person name="Riley R."/>
            <person name="Lipzen A."/>
            <person name="Clum A."/>
            <person name="Drula E."/>
            <person name="Henrissat B."/>
            <person name="Kohler A."/>
            <person name="Grigoriev I.V."/>
            <person name="Martin F.M."/>
            <person name="Hacquard S."/>
        </authorList>
    </citation>
    <scope>NUCLEOTIDE SEQUENCE</scope>
    <source>
        <strain evidence="2">MPI-CAGE-CH-0243</strain>
    </source>
</reference>
<dbReference type="AlphaFoldDB" id="A0A9P9IHW5"/>
<keyword evidence="3" id="KW-1185">Reference proteome</keyword>
<feature type="non-terminal residue" evidence="2">
    <location>
        <position position="71"/>
    </location>
</feature>
<gene>
    <name evidence="2" type="ORF">B0J11DRAFT_393133</name>
</gene>